<feature type="transmembrane region" description="Helical" evidence="1">
    <location>
        <begin position="262"/>
        <end position="280"/>
    </location>
</feature>
<dbReference type="EMBL" id="FNDQ01000028">
    <property type="protein sequence ID" value="SDH94416.1"/>
    <property type="molecule type" value="Genomic_DNA"/>
</dbReference>
<gene>
    <name evidence="3" type="ORF">SAMN05421818_12825</name>
</gene>
<dbReference type="InterPro" id="IPR001173">
    <property type="entry name" value="Glyco_trans_2-like"/>
</dbReference>
<accession>A0A1G8GJA8</accession>
<dbReference type="GO" id="GO:0016758">
    <property type="term" value="F:hexosyltransferase activity"/>
    <property type="evidence" value="ECO:0007669"/>
    <property type="project" value="UniProtKB-ARBA"/>
</dbReference>
<keyword evidence="1" id="KW-0812">Transmembrane</keyword>
<evidence type="ECO:0000259" key="2">
    <source>
        <dbReference type="Pfam" id="PF00535"/>
    </source>
</evidence>
<keyword evidence="4" id="KW-1185">Reference proteome</keyword>
<dbReference type="PANTHER" id="PTHR22916">
    <property type="entry name" value="GLYCOSYLTRANSFERASE"/>
    <property type="match status" value="1"/>
</dbReference>
<dbReference type="AlphaFoldDB" id="A0A1G8GJA8"/>
<keyword evidence="1" id="KW-0472">Membrane</keyword>
<evidence type="ECO:0000313" key="4">
    <source>
        <dbReference type="Proteomes" id="UP000243588"/>
    </source>
</evidence>
<keyword evidence="1" id="KW-1133">Transmembrane helix</keyword>
<name>A0A1G8GJA8_9FLAO</name>
<keyword evidence="3" id="KW-0808">Transferase</keyword>
<dbReference type="Gene3D" id="3.90.550.10">
    <property type="entry name" value="Spore Coat Polysaccharide Biosynthesis Protein SpsA, Chain A"/>
    <property type="match status" value="1"/>
</dbReference>
<evidence type="ECO:0000256" key="1">
    <source>
        <dbReference type="SAM" id="Phobius"/>
    </source>
</evidence>
<evidence type="ECO:0000313" key="3">
    <source>
        <dbReference type="EMBL" id="SDH94416.1"/>
    </source>
</evidence>
<feature type="transmembrane region" description="Helical" evidence="1">
    <location>
        <begin position="287"/>
        <end position="307"/>
    </location>
</feature>
<dbReference type="SUPFAM" id="SSF53448">
    <property type="entry name" value="Nucleotide-diphospho-sugar transferases"/>
    <property type="match status" value="1"/>
</dbReference>
<proteinExistence type="predicted"/>
<organism evidence="3 4">
    <name type="scientific">Myroides phaeus</name>
    <dbReference type="NCBI Taxonomy" id="702745"/>
    <lineage>
        <taxon>Bacteria</taxon>
        <taxon>Pseudomonadati</taxon>
        <taxon>Bacteroidota</taxon>
        <taxon>Flavobacteriia</taxon>
        <taxon>Flavobacteriales</taxon>
        <taxon>Flavobacteriaceae</taxon>
        <taxon>Myroides</taxon>
    </lineage>
</organism>
<protein>
    <submittedName>
        <fullName evidence="3">Glycosyl transferase family group 2</fullName>
    </submittedName>
</protein>
<reference evidence="4" key="1">
    <citation type="submission" date="2016-10" db="EMBL/GenBank/DDBJ databases">
        <authorList>
            <person name="Varghese N."/>
            <person name="Submissions S."/>
        </authorList>
    </citation>
    <scope>NUCLEOTIDE SEQUENCE [LARGE SCALE GENOMIC DNA]</scope>
    <source>
        <strain evidence="4">DSM 23313</strain>
    </source>
</reference>
<dbReference type="STRING" id="702745.SAMN05421818_12825"/>
<dbReference type="Pfam" id="PF00535">
    <property type="entry name" value="Glycos_transf_2"/>
    <property type="match status" value="1"/>
</dbReference>
<sequence>MYFSFIIPVYNRPDEIDELLESLTQQTYTKEFEVVVIEDGSKIDSREIVKKYEDRLTISYFYKSNSGPGDSRNYGMSRAKGEYFIVLDSDCIIPKQYLTVVDSYLQEEYVDCFGGPDAALDSFSDVQKAINFSMTSVLTTGGIRGASERIGKFQPRSFNMGISKEAFLASGGYGKVHPGEDPDLTIRLWELGFDTQLFSKAYVYHKRRIDWDKFYTQVNKFGKARPILNQRYPSYAKFTYWFPTLFICGFALSILLLFSNFYIFGLYVIYFLLIFLSCLIKEKSFKISFLAIIATFLQFVGYGIGFVKANYILHILGKKAEEGLPEMFFK</sequence>
<dbReference type="PANTHER" id="PTHR22916:SF64">
    <property type="entry name" value="TRANSFERASE, PUTATIVE-RELATED"/>
    <property type="match status" value="1"/>
</dbReference>
<dbReference type="InterPro" id="IPR029044">
    <property type="entry name" value="Nucleotide-diphossugar_trans"/>
</dbReference>
<dbReference type="RefSeq" id="WP_090410292.1">
    <property type="nucleotide sequence ID" value="NZ_FNDQ01000028.1"/>
</dbReference>
<feature type="domain" description="Glycosyltransferase 2-like" evidence="2">
    <location>
        <begin position="4"/>
        <end position="132"/>
    </location>
</feature>
<dbReference type="Proteomes" id="UP000243588">
    <property type="component" value="Unassembled WGS sequence"/>
</dbReference>
<feature type="transmembrane region" description="Helical" evidence="1">
    <location>
        <begin position="238"/>
        <end position="256"/>
    </location>
</feature>